<dbReference type="Pfam" id="PF00395">
    <property type="entry name" value="SLH"/>
    <property type="match status" value="3"/>
</dbReference>
<dbReference type="InterPro" id="IPR028059">
    <property type="entry name" value="SWM_rpt"/>
</dbReference>
<dbReference type="Pfam" id="PF13205">
    <property type="entry name" value="Big_5"/>
    <property type="match status" value="4"/>
</dbReference>
<dbReference type="RefSeq" id="WP_136778064.1">
    <property type="nucleotide sequence ID" value="NZ_SUPK01000005.1"/>
</dbReference>
<name>A0A4U0FB50_9BACL</name>
<feature type="domain" description="SLH" evidence="2">
    <location>
        <begin position="1290"/>
        <end position="1350"/>
    </location>
</feature>
<dbReference type="Proteomes" id="UP000309673">
    <property type="component" value="Unassembled WGS sequence"/>
</dbReference>
<keyword evidence="4" id="KW-1185">Reference proteome</keyword>
<reference evidence="3 4" key="1">
    <citation type="submission" date="2019-04" db="EMBL/GenBank/DDBJ databases">
        <title>Cohnella sp. nov., isolated from soil.</title>
        <authorList>
            <person name="Kim W."/>
        </authorList>
    </citation>
    <scope>NUCLEOTIDE SEQUENCE [LARGE SCALE GENOMIC DNA]</scope>
    <source>
        <strain evidence="3 4">CAU 1483</strain>
    </source>
</reference>
<evidence type="ECO:0000259" key="2">
    <source>
        <dbReference type="PROSITE" id="PS51272"/>
    </source>
</evidence>
<dbReference type="EMBL" id="SUPK01000005">
    <property type="protein sequence ID" value="TJY41930.1"/>
    <property type="molecule type" value="Genomic_DNA"/>
</dbReference>
<dbReference type="PROSITE" id="PS51272">
    <property type="entry name" value="SLH"/>
    <property type="match status" value="3"/>
</dbReference>
<dbReference type="OrthoDB" id="2675126at2"/>
<dbReference type="InterPro" id="IPR014755">
    <property type="entry name" value="Cu-Rt/internalin_Ig-like"/>
</dbReference>
<accession>A0A4U0FB50</accession>
<protein>
    <recommendedName>
        <fullName evidence="2">SLH domain-containing protein</fullName>
    </recommendedName>
</protein>
<evidence type="ECO:0000313" key="3">
    <source>
        <dbReference type="EMBL" id="TJY41930.1"/>
    </source>
</evidence>
<dbReference type="Pfam" id="PF13753">
    <property type="entry name" value="SWM_repeat"/>
    <property type="match status" value="3"/>
</dbReference>
<dbReference type="InterPro" id="IPR032812">
    <property type="entry name" value="SbsA_Ig"/>
</dbReference>
<keyword evidence="1" id="KW-0732">Signal</keyword>
<evidence type="ECO:0000313" key="4">
    <source>
        <dbReference type="Proteomes" id="UP000309673"/>
    </source>
</evidence>
<comment type="caution">
    <text evidence="3">The sequence shown here is derived from an EMBL/GenBank/DDBJ whole genome shotgun (WGS) entry which is preliminary data.</text>
</comment>
<dbReference type="InterPro" id="IPR001119">
    <property type="entry name" value="SLH_dom"/>
</dbReference>
<feature type="domain" description="SLH" evidence="2">
    <location>
        <begin position="1223"/>
        <end position="1286"/>
    </location>
</feature>
<proteinExistence type="predicted"/>
<sequence>MPRLRTLSIAFIAAILLLQTWTFSYGPTVQAATGGPVVVSTYPNDNDVTVPANVNKLMITFDENISKTGNSGSSAAVTIRRVADNSLVESFSAYNSSRLSFSGKTVTISPVSTLVANDYYVLIDYGAFTSSSGIFSGIGNATTWNFTTVGVDSIAPVLSTKDPAPSATNVLTTTPLTLNFSERVTAASGYIHVFNSVTRIEEQTVSVLSSSVQGSGTTAITVTLPSKLNSNTNYNVNIDNGAFVDMAGNKYAGLSDTSWSFITKASSITAPTLTPSNGSINVNYSAPVLNMQFAVPVSSGTGKIYVKRLSDNYTAQTIDVTTTCASPGSTSCVDIPASGAYQSVDIRLPSLAANTDYYVLIDTGALKSATDEYDGIRGVSTWGFTTNGGSNPTVVSFSPVGSQLAPSGKLQIKFNQPVYPDSGTITIRNANGSLFCNIPVTSSNVVGGGTDTISITPCSALVNNSSYYVLISSTAFRNASNLYYAGITSSSTWYFINTNDQTPPDIVSMTPANGSTGVKSTNAVLSAVFSEPILADTMAYATLYPKTTPPSPGISLSLSNDPSDNKKIIFTPVSVTNLSPNTQYIVNIPSGAIKDLGGNPFQGILNDYRWTFTTLASSNAIPLYVSGVVNSNNTITLNYDQELDPDYVPHPANYYVTVNGVPRLVSSVQVSGNQVTLTMTTGTLIGQTVKVSYTSGMLRNLNGKVASDLAGKDIAVSNDTAAPILTSATALGSKVSLIYNETLKSSPLPSPASFYVTVGGYASAVSYVTISGGVVELTLSQPITSGVAVSVSYVPSAPAIADLAGNAAAGFNSYQISTAGGTTRLSTASVQGSVVTLTFSNPLNGSSTPSVSQFYVKAGSSYISASSVTVNGSVVLVSLASPVTSGQTASVTYMTGGTPLKDTAGQPIAAFSDYPLGNGSTSALPAFLETDPEGGLRLNSQGVSTSYGQSAGGSYVNTYTVDADKLITGYTQLTTMGAVGGYRTISVSIPSTETAGVVNIPVRSLVDGQSRVYDGAFRLNYGDYKFVFPLSAVNLIQEVSQLGGSVSTASLQLSIEKANSSSNLTSAINGRGLMLLASPVDFTATLISGNQRKELKDYNVYVKRAFVISDSLAPNPKEISVVRYDDQTRDIAYVPTSTQSANGKITVWFKRKGNSVYAVVRKPQAGYTDTANHWASSHISLLASKFIVDGTTPFSYSPNQNITRADFAKFIVKGLGLSGDTGAAAKFRDVSLTGAAAPYIGAASKVGIVSGGTDGKFRPDSYITREDMATMMLKAMQVAGVQGSTSTASLSRFGDRSKISSYALAPVAACVNAGIISGVTTTKFAPKENATRAQAAAMLVGLLRHVEFLP</sequence>
<gene>
    <name evidence="3" type="ORF">E5161_12080</name>
</gene>
<organism evidence="3 4">
    <name type="scientific">Cohnella pontilimi</name>
    <dbReference type="NCBI Taxonomy" id="2564100"/>
    <lineage>
        <taxon>Bacteria</taxon>
        <taxon>Bacillati</taxon>
        <taxon>Bacillota</taxon>
        <taxon>Bacilli</taxon>
        <taxon>Bacillales</taxon>
        <taxon>Paenibacillaceae</taxon>
        <taxon>Cohnella</taxon>
    </lineage>
</organism>
<dbReference type="InterPro" id="IPR011801">
    <property type="entry name" value="Swm_rep_I_cyn"/>
</dbReference>
<evidence type="ECO:0000256" key="1">
    <source>
        <dbReference type="ARBA" id="ARBA00022729"/>
    </source>
</evidence>
<dbReference type="NCBIfam" id="TIGR02059">
    <property type="entry name" value="swm_rep_I"/>
    <property type="match status" value="3"/>
</dbReference>
<dbReference type="Gene3D" id="2.60.40.1220">
    <property type="match status" value="3"/>
</dbReference>
<feature type="domain" description="SLH" evidence="2">
    <location>
        <begin position="1162"/>
        <end position="1222"/>
    </location>
</feature>